<protein>
    <submittedName>
        <fullName evidence="1">Uncharacterized protein</fullName>
    </submittedName>
</protein>
<accession>A0ABP1Q7U0</accession>
<sequence length="136" mass="15411">MIINHTDIPLGNLPYNEHYEGCIDCIKRLSKDRRWKTSNGLLSRRRFTGPIRENVDGQLSPTDTFFGPAYVPRNVNDIPSFLKPYYDPLLSGNPDDVRRRGSIALAGVKALLSERAPSTLPGINFYYGITPFRIEL</sequence>
<reference evidence="1 2" key="1">
    <citation type="submission" date="2024-08" db="EMBL/GenBank/DDBJ databases">
        <authorList>
            <person name="Cucini C."/>
            <person name="Frati F."/>
        </authorList>
    </citation>
    <scope>NUCLEOTIDE SEQUENCE [LARGE SCALE GENOMIC DNA]</scope>
</reference>
<name>A0ABP1Q7U0_9HEXA</name>
<evidence type="ECO:0000313" key="2">
    <source>
        <dbReference type="Proteomes" id="UP001642540"/>
    </source>
</evidence>
<comment type="caution">
    <text evidence="1">The sequence shown here is derived from an EMBL/GenBank/DDBJ whole genome shotgun (WGS) entry which is preliminary data.</text>
</comment>
<gene>
    <name evidence="1" type="ORF">ODALV1_LOCUS7864</name>
</gene>
<evidence type="ECO:0000313" key="1">
    <source>
        <dbReference type="EMBL" id="CAL8091191.1"/>
    </source>
</evidence>
<dbReference type="EMBL" id="CAXLJM020000024">
    <property type="protein sequence ID" value="CAL8091191.1"/>
    <property type="molecule type" value="Genomic_DNA"/>
</dbReference>
<keyword evidence="2" id="KW-1185">Reference proteome</keyword>
<dbReference type="Proteomes" id="UP001642540">
    <property type="component" value="Unassembled WGS sequence"/>
</dbReference>
<proteinExistence type="predicted"/>
<organism evidence="1 2">
    <name type="scientific">Orchesella dallaii</name>
    <dbReference type="NCBI Taxonomy" id="48710"/>
    <lineage>
        <taxon>Eukaryota</taxon>
        <taxon>Metazoa</taxon>
        <taxon>Ecdysozoa</taxon>
        <taxon>Arthropoda</taxon>
        <taxon>Hexapoda</taxon>
        <taxon>Collembola</taxon>
        <taxon>Entomobryomorpha</taxon>
        <taxon>Entomobryoidea</taxon>
        <taxon>Orchesellidae</taxon>
        <taxon>Orchesellinae</taxon>
        <taxon>Orchesella</taxon>
    </lineage>
</organism>